<dbReference type="FunFam" id="1.10.10.10:FF:000322">
    <property type="entry name" value="Probable disease resistance protein At1g63360"/>
    <property type="match status" value="1"/>
</dbReference>
<evidence type="ECO:0000259" key="8">
    <source>
        <dbReference type="Pfam" id="PF18052"/>
    </source>
</evidence>
<dbReference type="InterPro" id="IPR027417">
    <property type="entry name" value="P-loop_NTPase"/>
</dbReference>
<dbReference type="InterPro" id="IPR032675">
    <property type="entry name" value="LRR_dom_sf"/>
</dbReference>
<keyword evidence="2" id="KW-0433">Leucine-rich repeat</keyword>
<dbReference type="eggNOG" id="KOG4658">
    <property type="taxonomic scope" value="Eukaryota"/>
</dbReference>
<dbReference type="InterPro" id="IPR058922">
    <property type="entry name" value="WHD_DRP"/>
</dbReference>
<evidence type="ECO:0000313" key="11">
    <source>
        <dbReference type="EnsemblPlants" id="LPERR11G13200.1"/>
    </source>
</evidence>
<dbReference type="PANTHER" id="PTHR23155:SF1229">
    <property type="entry name" value="OS11G0550500 PROTEIN"/>
    <property type="match status" value="1"/>
</dbReference>
<dbReference type="InterPro" id="IPR044974">
    <property type="entry name" value="Disease_R_plants"/>
</dbReference>
<evidence type="ECO:0000256" key="1">
    <source>
        <dbReference type="ARBA" id="ARBA00008894"/>
    </source>
</evidence>
<evidence type="ECO:0000256" key="5">
    <source>
        <dbReference type="ARBA" id="ARBA00022821"/>
    </source>
</evidence>
<dbReference type="GO" id="GO:0043531">
    <property type="term" value="F:ADP binding"/>
    <property type="evidence" value="ECO:0007669"/>
    <property type="project" value="InterPro"/>
</dbReference>
<dbReference type="PRINTS" id="PR00364">
    <property type="entry name" value="DISEASERSIST"/>
</dbReference>
<dbReference type="Pfam" id="PF23598">
    <property type="entry name" value="LRR_14"/>
    <property type="match status" value="1"/>
</dbReference>
<dbReference type="Proteomes" id="UP000032180">
    <property type="component" value="Chromosome 11"/>
</dbReference>
<feature type="domain" description="Disease resistance N-terminal" evidence="8">
    <location>
        <begin position="8"/>
        <end position="98"/>
    </location>
</feature>
<keyword evidence="3" id="KW-0677">Repeat</keyword>
<dbReference type="Gene3D" id="1.20.5.4130">
    <property type="match status" value="1"/>
</dbReference>
<dbReference type="STRING" id="77586.A0A0D9XT09"/>
<dbReference type="Gene3D" id="1.10.8.430">
    <property type="entry name" value="Helical domain of apoptotic protease-activating factors"/>
    <property type="match status" value="1"/>
</dbReference>
<dbReference type="GO" id="GO:0009626">
    <property type="term" value="P:plant-type hypersensitive response"/>
    <property type="evidence" value="ECO:0007669"/>
    <property type="project" value="UniProtKB-ARBA"/>
</dbReference>
<dbReference type="SUPFAM" id="SSF52540">
    <property type="entry name" value="P-loop containing nucleoside triphosphate hydrolases"/>
    <property type="match status" value="1"/>
</dbReference>
<name>A0A0D9XT09_9ORYZ</name>
<dbReference type="GO" id="GO:0042742">
    <property type="term" value="P:defense response to bacterium"/>
    <property type="evidence" value="ECO:0007669"/>
    <property type="project" value="UniProtKB-ARBA"/>
</dbReference>
<dbReference type="PANTHER" id="PTHR23155">
    <property type="entry name" value="DISEASE RESISTANCE PROTEIN RP"/>
    <property type="match status" value="1"/>
</dbReference>
<dbReference type="Pfam" id="PF18052">
    <property type="entry name" value="Rx_N"/>
    <property type="match status" value="1"/>
</dbReference>
<organism evidence="11 12">
    <name type="scientific">Leersia perrieri</name>
    <dbReference type="NCBI Taxonomy" id="77586"/>
    <lineage>
        <taxon>Eukaryota</taxon>
        <taxon>Viridiplantae</taxon>
        <taxon>Streptophyta</taxon>
        <taxon>Embryophyta</taxon>
        <taxon>Tracheophyta</taxon>
        <taxon>Spermatophyta</taxon>
        <taxon>Magnoliopsida</taxon>
        <taxon>Liliopsida</taxon>
        <taxon>Poales</taxon>
        <taxon>Poaceae</taxon>
        <taxon>BOP clade</taxon>
        <taxon>Oryzoideae</taxon>
        <taxon>Oryzeae</taxon>
        <taxon>Oryzinae</taxon>
        <taxon>Leersia</taxon>
    </lineage>
</organism>
<accession>A0A0D9XT09</accession>
<feature type="domain" description="Disease resistance R13L4/SHOC-2-like LRR" evidence="10">
    <location>
        <begin position="555"/>
        <end position="920"/>
    </location>
</feature>
<dbReference type="Pfam" id="PF23559">
    <property type="entry name" value="WHD_DRP"/>
    <property type="match status" value="1"/>
</dbReference>
<dbReference type="Gene3D" id="1.10.10.10">
    <property type="entry name" value="Winged helix-like DNA-binding domain superfamily/Winged helix DNA-binding domain"/>
    <property type="match status" value="1"/>
</dbReference>
<dbReference type="EnsemblPlants" id="LPERR11G13200.1">
    <property type="protein sequence ID" value="LPERR11G13200.1"/>
    <property type="gene ID" value="LPERR11G13200"/>
</dbReference>
<reference evidence="11" key="3">
    <citation type="submission" date="2015-04" db="UniProtKB">
        <authorList>
            <consortium name="EnsemblPlants"/>
        </authorList>
    </citation>
    <scope>IDENTIFICATION</scope>
</reference>
<dbReference type="SUPFAM" id="SSF52058">
    <property type="entry name" value="L domain-like"/>
    <property type="match status" value="1"/>
</dbReference>
<keyword evidence="12" id="KW-1185">Reference proteome</keyword>
<dbReference type="GO" id="GO:0002758">
    <property type="term" value="P:innate immune response-activating signaling pathway"/>
    <property type="evidence" value="ECO:0007669"/>
    <property type="project" value="UniProtKB-ARBA"/>
</dbReference>
<keyword evidence="4" id="KW-0547">Nucleotide-binding</keyword>
<evidence type="ECO:0000256" key="2">
    <source>
        <dbReference type="ARBA" id="ARBA00022614"/>
    </source>
</evidence>
<proteinExistence type="inferred from homology"/>
<evidence type="ECO:0000259" key="7">
    <source>
        <dbReference type="Pfam" id="PF00931"/>
    </source>
</evidence>
<reference evidence="12" key="2">
    <citation type="submission" date="2013-12" db="EMBL/GenBank/DDBJ databases">
        <authorList>
            <person name="Yu Y."/>
            <person name="Lee S."/>
            <person name="de Baynast K."/>
            <person name="Wissotski M."/>
            <person name="Liu L."/>
            <person name="Talag J."/>
            <person name="Goicoechea J."/>
            <person name="Angelova A."/>
            <person name="Jetty R."/>
            <person name="Kudrna D."/>
            <person name="Golser W."/>
            <person name="Rivera L."/>
            <person name="Zhang J."/>
            <person name="Wing R."/>
        </authorList>
    </citation>
    <scope>NUCLEOTIDE SEQUENCE</scope>
</reference>
<evidence type="ECO:0008006" key="13">
    <source>
        <dbReference type="Google" id="ProtNLM"/>
    </source>
</evidence>
<feature type="domain" description="Disease resistance protein winged helix" evidence="9">
    <location>
        <begin position="441"/>
        <end position="507"/>
    </location>
</feature>
<dbReference type="HOGENOM" id="CLU_000837_25_0_1"/>
<evidence type="ECO:0000256" key="3">
    <source>
        <dbReference type="ARBA" id="ARBA00022737"/>
    </source>
</evidence>
<dbReference type="InterPro" id="IPR002182">
    <property type="entry name" value="NB-ARC"/>
</dbReference>
<evidence type="ECO:0000256" key="6">
    <source>
        <dbReference type="ARBA" id="ARBA00023054"/>
    </source>
</evidence>
<dbReference type="AlphaFoldDB" id="A0A0D9XT09"/>
<keyword evidence="6" id="KW-0175">Coiled coil</keyword>
<sequence>MAEIVTSAISVLLPKLREVLKEEYQLQKTVRGEIMFLTAELERMQAALLEISVSEVANIDDEAPCKLVKLWARDVRELSYDVEDTIDRFMVRVGVDKPRSFMGFIDRSLNLLTKLKIRHKIGGSIRDIKSRVKEVSELRDRYKVDGIRVAKPVGQIVDSLRLQSALYKNVSELVGSEKKANDLVRRLMEMPDVMESRQKLKVVSVVGFGGLGKTTLANKLKGEFSCGAFVSISLNPNLVGIFKDMLYQLDKDKYQNIHGETRDEVQLISTVREFLQNKRYIIVIDDLWSNSVWQRIRYALVDNQLGSRIITTTRAIDIAEQVGGTYQLEPLSPDDSRKLFNQIIFHSKGKCPYHLSEVSQKILKKCGGIPLAIITIASMLATKKGNEHENWYKVYHSMGSGLKDSALKDSAHLTKMRKILSISYYDLPPHLKTCLLYLSSYPEDYLFTREIMIWKWVGEGFVEAKQGSSLYEVGGDYLDELMNKGMIQLAYEFGKRYRIHDMVLDLITSLSNEEHFLTRLDGQQSLSLPKKIRRLSLQTNNEEDVKQLATISLCHLRSLTVSGHGFSLLPALRSSCPFLRVLDLSDCVNLENQHCKDICNLFHLRYLRLSGTGITELPKEISSLQFLQILDIFCTKIKELPPTFIQLKQLLYLCFPRGTILPKGFGSLNRLHTIIPEDFTISSPTMLHDLGSLVELRSLSICFNEWDESYEKAFIQCLSKLVSLESLVVFETEIPSSSCGSLLPGPQRLRFINMSSCTLTAVPSWMSSLCSLSTLLVTLLTLGEEDLQVLGSIPSLNSLRITVKKITRGRYKRVVIGNSHTFLCLTQFGVEGITMEVKFAEGAMQKLRNLARGTVHWALLGLMPVTGTMLQFGDFDLGLENLSSLEHADVYIDYIDPKHGEAAEMAIRRSLDMNPNNPTLGLYKYLI</sequence>
<dbReference type="InterPro" id="IPR042197">
    <property type="entry name" value="Apaf_helical"/>
</dbReference>
<comment type="similarity">
    <text evidence="1">Belongs to the disease resistance NB-LRR family.</text>
</comment>
<dbReference type="InterPro" id="IPR038005">
    <property type="entry name" value="RX-like_CC"/>
</dbReference>
<evidence type="ECO:0000259" key="10">
    <source>
        <dbReference type="Pfam" id="PF23598"/>
    </source>
</evidence>
<protein>
    <recommendedName>
        <fullName evidence="13">NB-ARC domain-containing protein</fullName>
    </recommendedName>
</protein>
<feature type="domain" description="NB-ARC" evidence="7">
    <location>
        <begin position="180"/>
        <end position="348"/>
    </location>
</feature>
<dbReference type="InterPro" id="IPR041118">
    <property type="entry name" value="Rx_N"/>
</dbReference>
<evidence type="ECO:0000259" key="9">
    <source>
        <dbReference type="Pfam" id="PF23559"/>
    </source>
</evidence>
<dbReference type="Gramene" id="LPERR11G13200.1">
    <property type="protein sequence ID" value="LPERR11G13200.1"/>
    <property type="gene ID" value="LPERR11G13200"/>
</dbReference>
<dbReference type="Pfam" id="PF00931">
    <property type="entry name" value="NB-ARC"/>
    <property type="match status" value="1"/>
</dbReference>
<dbReference type="CDD" id="cd14798">
    <property type="entry name" value="RX-CC_like"/>
    <property type="match status" value="1"/>
</dbReference>
<dbReference type="InterPro" id="IPR055414">
    <property type="entry name" value="LRR_R13L4/SHOC2-like"/>
</dbReference>
<keyword evidence="5" id="KW-0611">Plant defense</keyword>
<evidence type="ECO:0000256" key="4">
    <source>
        <dbReference type="ARBA" id="ARBA00022741"/>
    </source>
</evidence>
<reference evidence="11 12" key="1">
    <citation type="submission" date="2012-08" db="EMBL/GenBank/DDBJ databases">
        <title>Oryza genome evolution.</title>
        <authorList>
            <person name="Wing R.A."/>
        </authorList>
    </citation>
    <scope>NUCLEOTIDE SEQUENCE</scope>
</reference>
<dbReference type="Gene3D" id="3.80.10.10">
    <property type="entry name" value="Ribonuclease Inhibitor"/>
    <property type="match status" value="1"/>
</dbReference>
<dbReference type="InterPro" id="IPR036388">
    <property type="entry name" value="WH-like_DNA-bd_sf"/>
</dbReference>
<evidence type="ECO:0000313" key="12">
    <source>
        <dbReference type="Proteomes" id="UP000032180"/>
    </source>
</evidence>
<dbReference type="Gene3D" id="3.40.50.300">
    <property type="entry name" value="P-loop containing nucleotide triphosphate hydrolases"/>
    <property type="match status" value="1"/>
</dbReference>